<dbReference type="InterPro" id="IPR041708">
    <property type="entry name" value="PUS1/PUS2-like"/>
</dbReference>
<dbReference type="Pfam" id="PF03478">
    <property type="entry name" value="Beta-prop_KIB1-4"/>
    <property type="match status" value="1"/>
</dbReference>
<dbReference type="GO" id="GO:0005634">
    <property type="term" value="C:nucleus"/>
    <property type="evidence" value="ECO:0007669"/>
    <property type="project" value="UniProtKB-SubCell"/>
</dbReference>
<dbReference type="EMBL" id="SMOL01000148">
    <property type="protein sequence ID" value="KAB2628300.1"/>
    <property type="molecule type" value="Genomic_DNA"/>
</dbReference>
<evidence type="ECO:0000256" key="9">
    <source>
        <dbReference type="PIRSR" id="PIRSR641708-1"/>
    </source>
</evidence>
<dbReference type="CDD" id="cd02568">
    <property type="entry name" value="PseudoU_synth_PUS1_PUS2"/>
    <property type="match status" value="1"/>
</dbReference>
<keyword evidence="6" id="KW-0413">Isomerase</keyword>
<protein>
    <submittedName>
        <fullName evidence="14">tRNA pseudouridine synthase A</fullName>
    </submittedName>
</protein>
<evidence type="ECO:0000256" key="7">
    <source>
        <dbReference type="ARBA" id="ARBA00023242"/>
    </source>
</evidence>
<feature type="compositionally biased region" description="Polar residues" evidence="11">
    <location>
        <begin position="324"/>
        <end position="334"/>
    </location>
</feature>
<dbReference type="Gene3D" id="3.30.70.580">
    <property type="entry name" value="Pseudouridine synthase I, catalytic domain, N-terminal subdomain"/>
    <property type="match status" value="1"/>
</dbReference>
<comment type="subcellular location">
    <subcellularLocation>
        <location evidence="2">Nucleus</location>
    </subcellularLocation>
</comment>
<evidence type="ECO:0000313" key="14">
    <source>
        <dbReference type="EMBL" id="KAB2628300.1"/>
    </source>
</evidence>
<comment type="caution">
    <text evidence="14">The sequence shown here is derived from an EMBL/GenBank/DDBJ whole genome shotgun (WGS) entry which is preliminary data.</text>
</comment>
<dbReference type="InterPro" id="IPR020103">
    <property type="entry name" value="PsdUridine_synth_cat_dom_sf"/>
</dbReference>
<evidence type="ECO:0000313" key="15">
    <source>
        <dbReference type="Proteomes" id="UP000327157"/>
    </source>
</evidence>
<dbReference type="GO" id="GO:0003723">
    <property type="term" value="F:RNA binding"/>
    <property type="evidence" value="ECO:0007669"/>
    <property type="project" value="InterPro"/>
</dbReference>
<dbReference type="GO" id="GO:1990481">
    <property type="term" value="P:mRNA pseudouridine synthesis"/>
    <property type="evidence" value="ECO:0007669"/>
    <property type="project" value="TreeGrafter"/>
</dbReference>
<feature type="region of interest" description="Disordered" evidence="11">
    <location>
        <begin position="318"/>
        <end position="359"/>
    </location>
</feature>
<accession>A0A5N5HRZ9</accession>
<dbReference type="InterPro" id="IPR020095">
    <property type="entry name" value="PsdUridine_synth_TruA_C"/>
</dbReference>
<comment type="catalytic activity">
    <reaction evidence="8">
        <text>a uridine in tRNA = a pseudouridine in tRNA</text>
        <dbReference type="Rhea" id="RHEA:54572"/>
        <dbReference type="Rhea" id="RHEA-COMP:13339"/>
        <dbReference type="Rhea" id="RHEA-COMP:13934"/>
        <dbReference type="ChEBI" id="CHEBI:65314"/>
        <dbReference type="ChEBI" id="CHEBI:65315"/>
    </reaction>
</comment>
<comment type="similarity">
    <text evidence="3">Belongs to the tRNA pseudouridine synthase TruA family.</text>
</comment>
<reference evidence="15" key="2">
    <citation type="submission" date="2019-10" db="EMBL/GenBank/DDBJ databases">
        <title>A de novo genome assembly of a pear dwarfing rootstock.</title>
        <authorList>
            <person name="Wang F."/>
            <person name="Wang J."/>
            <person name="Li S."/>
            <person name="Zhang Y."/>
            <person name="Fang M."/>
            <person name="Ma L."/>
            <person name="Zhao Y."/>
            <person name="Jiang S."/>
        </authorList>
    </citation>
    <scope>NUCLEOTIDE SEQUENCE [LARGE SCALE GENOMIC DNA]</scope>
</reference>
<evidence type="ECO:0000256" key="10">
    <source>
        <dbReference type="PIRSR" id="PIRSR641708-2"/>
    </source>
</evidence>
<keyword evidence="4" id="KW-0507">mRNA processing</keyword>
<comment type="catalytic activity">
    <reaction evidence="1">
        <text>a uridine in mRNA = a pseudouridine in mRNA</text>
        <dbReference type="Rhea" id="RHEA:56644"/>
        <dbReference type="Rhea" id="RHEA-COMP:14658"/>
        <dbReference type="Rhea" id="RHEA-COMP:14659"/>
        <dbReference type="ChEBI" id="CHEBI:65314"/>
        <dbReference type="ChEBI" id="CHEBI:65315"/>
    </reaction>
</comment>
<dbReference type="InterPro" id="IPR005174">
    <property type="entry name" value="KIB1-4_b-propeller"/>
</dbReference>
<keyword evidence="5" id="KW-0819">tRNA processing</keyword>
<dbReference type="PANTHER" id="PTHR11142:SF4">
    <property type="entry name" value="PSEUDOURIDYLATE SYNTHASE 1 HOMOLOG"/>
    <property type="match status" value="1"/>
</dbReference>
<feature type="binding site" evidence="10">
    <location>
        <position position="166"/>
    </location>
    <ligand>
        <name>substrate</name>
    </ligand>
</feature>
<gene>
    <name evidence="14" type="ORF">D8674_033095</name>
</gene>
<evidence type="ECO:0000256" key="4">
    <source>
        <dbReference type="ARBA" id="ARBA00022664"/>
    </source>
</evidence>
<dbReference type="Gene3D" id="3.30.70.660">
    <property type="entry name" value="Pseudouridine synthase I, catalytic domain, C-terminal subdomain"/>
    <property type="match status" value="1"/>
</dbReference>
<dbReference type="Pfam" id="PF01416">
    <property type="entry name" value="PseudoU_synth_1"/>
    <property type="match status" value="1"/>
</dbReference>
<feature type="domain" description="KIB1-4 beta-propeller" evidence="13">
    <location>
        <begin position="622"/>
        <end position="909"/>
    </location>
</feature>
<dbReference type="Gene3D" id="1.20.1280.50">
    <property type="match status" value="1"/>
</dbReference>
<dbReference type="GO" id="GO:0031119">
    <property type="term" value="P:tRNA pseudouridine synthesis"/>
    <property type="evidence" value="ECO:0007669"/>
    <property type="project" value="InterPro"/>
</dbReference>
<evidence type="ECO:0000256" key="5">
    <source>
        <dbReference type="ARBA" id="ARBA00022694"/>
    </source>
</evidence>
<feature type="domain" description="Pseudouridine synthase I TruA alpha/beta" evidence="12">
    <location>
        <begin position="371"/>
        <end position="475"/>
    </location>
</feature>
<evidence type="ECO:0000256" key="8">
    <source>
        <dbReference type="ARBA" id="ARBA00036943"/>
    </source>
</evidence>
<feature type="active site" description="Nucleophile" evidence="9">
    <location>
        <position position="110"/>
    </location>
</feature>
<evidence type="ECO:0000256" key="1">
    <source>
        <dbReference type="ARBA" id="ARBA00001166"/>
    </source>
</evidence>
<reference evidence="14 15" key="1">
    <citation type="submission" date="2019-09" db="EMBL/GenBank/DDBJ databases">
        <authorList>
            <person name="Ou C."/>
        </authorList>
    </citation>
    <scope>NUCLEOTIDE SEQUENCE [LARGE SCALE GENOMIC DNA]</scope>
    <source>
        <strain evidence="14">S2</strain>
        <tissue evidence="14">Leaf</tissue>
    </source>
</reference>
<organism evidence="14 15">
    <name type="scientific">Pyrus ussuriensis x Pyrus communis</name>
    <dbReference type="NCBI Taxonomy" id="2448454"/>
    <lineage>
        <taxon>Eukaryota</taxon>
        <taxon>Viridiplantae</taxon>
        <taxon>Streptophyta</taxon>
        <taxon>Embryophyta</taxon>
        <taxon>Tracheophyta</taxon>
        <taxon>Spermatophyta</taxon>
        <taxon>Magnoliopsida</taxon>
        <taxon>eudicotyledons</taxon>
        <taxon>Gunneridae</taxon>
        <taxon>Pentapetalae</taxon>
        <taxon>rosids</taxon>
        <taxon>fabids</taxon>
        <taxon>Rosales</taxon>
        <taxon>Rosaceae</taxon>
        <taxon>Amygdaloideae</taxon>
        <taxon>Maleae</taxon>
        <taxon>Pyrus</taxon>
    </lineage>
</organism>
<evidence type="ECO:0000256" key="11">
    <source>
        <dbReference type="SAM" id="MobiDB-lite"/>
    </source>
</evidence>
<dbReference type="InterPro" id="IPR020097">
    <property type="entry name" value="PsdUridine_synth_TruA_a/b_dom"/>
</dbReference>
<keyword evidence="7" id="KW-0539">Nucleus</keyword>
<name>A0A5N5HRZ9_9ROSA</name>
<reference evidence="14 15" key="3">
    <citation type="submission" date="2019-11" db="EMBL/GenBank/DDBJ databases">
        <title>A de novo genome assembly of a pear dwarfing rootstock.</title>
        <authorList>
            <person name="Wang F."/>
            <person name="Wang J."/>
            <person name="Li S."/>
            <person name="Zhang Y."/>
            <person name="Fang M."/>
            <person name="Ma L."/>
            <person name="Zhao Y."/>
            <person name="Jiang S."/>
        </authorList>
    </citation>
    <scope>NUCLEOTIDE SEQUENCE [LARGE SCALE GENOMIC DNA]</scope>
    <source>
        <strain evidence="14">S2</strain>
        <tissue evidence="14">Leaf</tissue>
    </source>
</reference>
<evidence type="ECO:0000256" key="6">
    <source>
        <dbReference type="ARBA" id="ARBA00023235"/>
    </source>
</evidence>
<evidence type="ECO:0000256" key="2">
    <source>
        <dbReference type="ARBA" id="ARBA00004123"/>
    </source>
</evidence>
<dbReference type="PANTHER" id="PTHR11142">
    <property type="entry name" value="PSEUDOURIDYLATE SYNTHASE"/>
    <property type="match status" value="1"/>
</dbReference>
<dbReference type="InterPro" id="IPR001406">
    <property type="entry name" value="PsdUridine_synth_TruA"/>
</dbReference>
<sequence length="1012" mass="113647">MENPDTKPTRSPPPPQPHEPEPKKLKMSTSDDEEATTATTTTAKTPRYKRRKVAIFFAYLGVGYQGMQKNPGAKTIEGDLEEALYLSNAVPEQDRNSPKRYDWARSARTDKGVSAVGQVVSGRFYVDPPGFVDRLNSNLSPQIRIFGYKRVTASFNAKKFCDRRRYVYLIPVFALDPSAHRDRESVLASLGSDQEFVKCLECSERGRKVGGLMGKRTYELRGTSFELGISSNTNEAMVESEISEEIKVLPGNAGDDNSISEPRNEVSLSINEETKVLTENAGVDTSNSELKTEISISINNNEVSEIEVENNRAVPNEADAADLNSESMNDTNVSLGEEKANGDEKTEEGSGRGSGSCYGEKERERFNKILNSYEGTHNFHNFTTRTKAVDPAAQRYIISFNANTTVTVEGMEFVKCEVVGQSFMLHQIRKMIGLAVAIFRGCAPGSLLERALQKDVNINVPTAPEVGLYLDECFFASYNQKWGDSHEELSMKDYEQEAEDFKMKHIYAHIASTEHKEGVVGLWLHSLNHRNYPDLGPAENHGNTTNGISADAARMEVDWTQLPPELAESISKKLTIYADYLRFRVVCHSWRASVPKTPHHLPPQLPWLMLPQSQPNQSHRAFFSISNSRVHFLHLPEASHRKRRCGSSHGWLVILDETPSVLLVNPLTRAKRHLPPLSTFPNVVRFDYSDVGREYALVSPSGDVYTRSLTQMRDSFLKKVVLSSSPLEARGFTFTAVAIVNQTGDLAFCRDGDQTWTFIDGAQSYSEDVVSVNGLFYAVDKKGTVAECDVNGPSPPRVRLIRTPRLEDADMRYLVSSGDDLLLVSRYLQIDYGFLVYNANVNYRTAKFDVFRMNWLGERWDKVENLGDRMVFIGENSSFSLSASDFPGSLGNCIYFTDDYSESNNESGVWGYDSGIFKLWDGTIQELPPYPRNSNYEVHWPAGSLPLWWCLDDLNKMCHRRNSHTSPDVYLCVALTLRALCAGGYDPVTRQIPLVSDGLMYNLSMTDETLWW</sequence>
<dbReference type="SUPFAM" id="SSF55120">
    <property type="entry name" value="Pseudouridine synthase"/>
    <property type="match status" value="1"/>
</dbReference>
<proteinExistence type="inferred from homology"/>
<evidence type="ECO:0000259" key="13">
    <source>
        <dbReference type="Pfam" id="PF03478"/>
    </source>
</evidence>
<dbReference type="FunFam" id="3.30.70.660:FF:000002">
    <property type="entry name" value="tRNA pseudouridine synthase"/>
    <property type="match status" value="1"/>
</dbReference>
<dbReference type="InterPro" id="IPR020094">
    <property type="entry name" value="TruA/RsuA/RluB/E/F_N"/>
</dbReference>
<dbReference type="GO" id="GO:0009982">
    <property type="term" value="F:pseudouridine synthase activity"/>
    <property type="evidence" value="ECO:0007669"/>
    <property type="project" value="InterPro"/>
</dbReference>
<evidence type="ECO:0000256" key="3">
    <source>
        <dbReference type="ARBA" id="ARBA00009375"/>
    </source>
</evidence>
<dbReference type="GO" id="GO:0006397">
    <property type="term" value="P:mRNA processing"/>
    <property type="evidence" value="ECO:0007669"/>
    <property type="project" value="UniProtKB-KW"/>
</dbReference>
<evidence type="ECO:0000259" key="12">
    <source>
        <dbReference type="Pfam" id="PF01416"/>
    </source>
</evidence>
<feature type="region of interest" description="Disordered" evidence="11">
    <location>
        <begin position="1"/>
        <end position="45"/>
    </location>
</feature>
<dbReference type="AlphaFoldDB" id="A0A5N5HRZ9"/>
<dbReference type="OrthoDB" id="10256309at2759"/>
<keyword evidence="15" id="KW-1185">Reference proteome</keyword>
<feature type="compositionally biased region" description="Basic and acidic residues" evidence="11">
    <location>
        <begin position="336"/>
        <end position="350"/>
    </location>
</feature>
<dbReference type="Proteomes" id="UP000327157">
    <property type="component" value="Chromosome 8"/>
</dbReference>
<dbReference type="FunFam" id="3.30.70.580:FF:000002">
    <property type="entry name" value="tRNA pseudouridine synthase"/>
    <property type="match status" value="1"/>
</dbReference>